<comment type="caution">
    <text evidence="2">The sequence shown here is derived from an EMBL/GenBank/DDBJ whole genome shotgun (WGS) entry which is preliminary data.</text>
</comment>
<keyword evidence="1" id="KW-1133">Transmembrane helix</keyword>
<organism evidence="2 3">
    <name type="scientific">Nocardia uniformis</name>
    <dbReference type="NCBI Taxonomy" id="53432"/>
    <lineage>
        <taxon>Bacteria</taxon>
        <taxon>Bacillati</taxon>
        <taxon>Actinomycetota</taxon>
        <taxon>Actinomycetes</taxon>
        <taxon>Mycobacteriales</taxon>
        <taxon>Nocardiaceae</taxon>
        <taxon>Nocardia</taxon>
    </lineage>
</organism>
<gene>
    <name evidence="2" type="ORF">HLB23_19280</name>
</gene>
<accession>A0A849BZN9</accession>
<name>A0A849BZN9_9NOCA</name>
<feature type="transmembrane region" description="Helical" evidence="1">
    <location>
        <begin position="21"/>
        <end position="44"/>
    </location>
</feature>
<keyword evidence="1" id="KW-0812">Transmembrane</keyword>
<proteinExistence type="predicted"/>
<evidence type="ECO:0000256" key="1">
    <source>
        <dbReference type="SAM" id="Phobius"/>
    </source>
</evidence>
<evidence type="ECO:0000313" key="3">
    <source>
        <dbReference type="Proteomes" id="UP000586827"/>
    </source>
</evidence>
<evidence type="ECO:0000313" key="2">
    <source>
        <dbReference type="EMBL" id="NNH71972.1"/>
    </source>
</evidence>
<dbReference type="AlphaFoldDB" id="A0A849BZN9"/>
<sequence>MSNSDQWRCSVADNKTRRPSFSLLLAGILAVLVSVWAFIGPASWPDGLSFGWIVVITAIVVGVILVISPRKHRE</sequence>
<keyword evidence="1" id="KW-0472">Membrane</keyword>
<reference evidence="2 3" key="1">
    <citation type="submission" date="2020-05" db="EMBL/GenBank/DDBJ databases">
        <title>MicrobeNet Type strains.</title>
        <authorList>
            <person name="Nicholson A.C."/>
        </authorList>
    </citation>
    <scope>NUCLEOTIDE SEQUENCE [LARGE SCALE GENOMIC DNA]</scope>
    <source>
        <strain evidence="2 3">JCM 3224</strain>
    </source>
</reference>
<feature type="transmembrane region" description="Helical" evidence="1">
    <location>
        <begin position="50"/>
        <end position="68"/>
    </location>
</feature>
<keyword evidence="3" id="KW-1185">Reference proteome</keyword>
<protein>
    <submittedName>
        <fullName evidence="2">Uncharacterized protein</fullName>
    </submittedName>
</protein>
<dbReference type="EMBL" id="JABELX010000006">
    <property type="protein sequence ID" value="NNH71972.1"/>
    <property type="molecule type" value="Genomic_DNA"/>
</dbReference>
<dbReference type="Proteomes" id="UP000586827">
    <property type="component" value="Unassembled WGS sequence"/>
</dbReference>